<dbReference type="InterPro" id="IPR023267">
    <property type="entry name" value="RCMT"/>
</dbReference>
<dbReference type="OMA" id="YFHCNEY"/>
<name>A0A8C6X5P7_NAJNA</name>
<proteinExistence type="inferred from homology"/>
<feature type="active site" description="Nucleophile" evidence="7">
    <location>
        <position position="292"/>
    </location>
</feature>
<dbReference type="InterPro" id="IPR029063">
    <property type="entry name" value="SAM-dependent_MTases_sf"/>
</dbReference>
<keyword evidence="5 7" id="KW-0694">RNA-binding</keyword>
<dbReference type="Gene3D" id="6.20.240.40">
    <property type="match status" value="1"/>
</dbReference>
<evidence type="ECO:0000259" key="8">
    <source>
        <dbReference type="PROSITE" id="PS51686"/>
    </source>
</evidence>
<evidence type="ECO:0000313" key="9">
    <source>
        <dbReference type="Ensembl" id="ENSNNAP00000009294.1"/>
    </source>
</evidence>
<keyword evidence="2 7" id="KW-0489">Methyltransferase</keyword>
<evidence type="ECO:0000256" key="2">
    <source>
        <dbReference type="ARBA" id="ARBA00022603"/>
    </source>
</evidence>
<dbReference type="Pfam" id="PF01189">
    <property type="entry name" value="Methyltr_RsmB-F"/>
    <property type="match status" value="1"/>
</dbReference>
<comment type="similarity">
    <text evidence="7">Belongs to the class I-like SAM-binding methyltransferase superfamily. RsmB/NOP family.</text>
</comment>
<evidence type="ECO:0000256" key="7">
    <source>
        <dbReference type="PROSITE-ProRule" id="PRU01023"/>
    </source>
</evidence>
<dbReference type="InterPro" id="IPR049560">
    <property type="entry name" value="MeTrfase_RsmB-F_NOP2_cat"/>
</dbReference>
<gene>
    <name evidence="9" type="primary">NSUN3</name>
</gene>
<feature type="binding site" evidence="7">
    <location>
        <position position="189"/>
    </location>
    <ligand>
        <name>S-adenosyl-L-methionine</name>
        <dbReference type="ChEBI" id="CHEBI:59789"/>
    </ligand>
</feature>
<protein>
    <submittedName>
        <fullName evidence="9">NOP2/Sun RNA methyltransferase 3</fullName>
    </submittedName>
</protein>
<dbReference type="FunFam" id="3.40.50.150:FF:000055">
    <property type="entry name" value="5-methylcytosine rRNA methyltransferase NSUN4"/>
    <property type="match status" value="1"/>
</dbReference>
<dbReference type="AlphaFoldDB" id="A0A8C6X5P7"/>
<reference evidence="9" key="1">
    <citation type="submission" date="2025-08" db="UniProtKB">
        <authorList>
            <consortium name="Ensembl"/>
        </authorList>
    </citation>
    <scope>IDENTIFICATION</scope>
</reference>
<dbReference type="GeneTree" id="ENSGT00940000153665"/>
<feature type="binding site" evidence="7">
    <location>
        <position position="220"/>
    </location>
    <ligand>
        <name>S-adenosyl-L-methionine</name>
        <dbReference type="ChEBI" id="CHEBI:59789"/>
    </ligand>
</feature>
<evidence type="ECO:0000256" key="4">
    <source>
        <dbReference type="ARBA" id="ARBA00022691"/>
    </source>
</evidence>
<keyword evidence="6" id="KW-0496">Mitochondrion</keyword>
<keyword evidence="10" id="KW-1185">Reference proteome</keyword>
<dbReference type="PRINTS" id="PR02008">
    <property type="entry name" value="RCMTFAMILY"/>
</dbReference>
<evidence type="ECO:0000256" key="1">
    <source>
        <dbReference type="ARBA" id="ARBA00004173"/>
    </source>
</evidence>
<dbReference type="SMR" id="A0A8C6X5P7"/>
<dbReference type="SUPFAM" id="SSF53335">
    <property type="entry name" value="S-adenosyl-L-methionine-dependent methyltransferases"/>
    <property type="match status" value="1"/>
</dbReference>
<comment type="subcellular location">
    <subcellularLocation>
        <location evidence="1">Mitochondrion</location>
    </subcellularLocation>
</comment>
<evidence type="ECO:0000256" key="5">
    <source>
        <dbReference type="ARBA" id="ARBA00022884"/>
    </source>
</evidence>
<dbReference type="OrthoDB" id="8020218at2759"/>
<dbReference type="GO" id="GO:0003723">
    <property type="term" value="F:RNA binding"/>
    <property type="evidence" value="ECO:0007669"/>
    <property type="project" value="UniProtKB-UniRule"/>
</dbReference>
<accession>A0A8C6X5P7</accession>
<keyword evidence="3 7" id="KW-0808">Transferase</keyword>
<feature type="binding site" evidence="7">
    <location>
        <begin position="166"/>
        <end position="172"/>
    </location>
    <ligand>
        <name>S-adenosyl-L-methionine</name>
        <dbReference type="ChEBI" id="CHEBI:59789"/>
    </ligand>
</feature>
<evidence type="ECO:0000313" key="10">
    <source>
        <dbReference type="Proteomes" id="UP000694559"/>
    </source>
</evidence>
<dbReference type="GO" id="GO:0031167">
    <property type="term" value="P:rRNA methylation"/>
    <property type="evidence" value="ECO:0007669"/>
    <property type="project" value="TreeGrafter"/>
</dbReference>
<dbReference type="PANTHER" id="PTHR22808:SF8">
    <property type="entry name" value="TRNA (CYTOSINE(34)-C(5))-METHYLTRANSFERASE, MITOCHONDRIAL"/>
    <property type="match status" value="1"/>
</dbReference>
<keyword evidence="4 7" id="KW-0949">S-adenosyl-L-methionine</keyword>
<feature type="domain" description="SAM-dependent MTase RsmB/NOP-type" evidence="8">
    <location>
        <begin position="71"/>
        <end position="359"/>
    </location>
</feature>
<dbReference type="Gene3D" id="3.40.50.150">
    <property type="entry name" value="Vaccinia Virus protein VP39"/>
    <property type="match status" value="1"/>
</dbReference>
<reference evidence="9" key="2">
    <citation type="submission" date="2025-09" db="UniProtKB">
        <authorList>
            <consortium name="Ensembl"/>
        </authorList>
    </citation>
    <scope>IDENTIFICATION</scope>
</reference>
<dbReference type="GO" id="GO:0005762">
    <property type="term" value="C:mitochondrial large ribosomal subunit"/>
    <property type="evidence" value="ECO:0007669"/>
    <property type="project" value="TreeGrafter"/>
</dbReference>
<dbReference type="GO" id="GO:0016428">
    <property type="term" value="F:tRNA (cytidine-5-)-methyltransferase activity"/>
    <property type="evidence" value="ECO:0007669"/>
    <property type="project" value="Ensembl"/>
</dbReference>
<evidence type="ECO:0000256" key="3">
    <source>
        <dbReference type="ARBA" id="ARBA00022679"/>
    </source>
</evidence>
<dbReference type="InterPro" id="IPR001678">
    <property type="entry name" value="MeTrfase_RsmB-F_NOP2_dom"/>
</dbReference>
<dbReference type="GO" id="GO:0070129">
    <property type="term" value="P:regulation of mitochondrial translation"/>
    <property type="evidence" value="ECO:0007669"/>
    <property type="project" value="Ensembl"/>
</dbReference>
<dbReference type="Proteomes" id="UP000694559">
    <property type="component" value="Unplaced"/>
</dbReference>
<dbReference type="PANTHER" id="PTHR22808">
    <property type="entry name" value="NCL1 YEAST -RELATED NOL1/NOP2/FMU SUN DOMAIN-CONTAINING"/>
    <property type="match status" value="1"/>
</dbReference>
<dbReference type="PROSITE" id="PS51686">
    <property type="entry name" value="SAM_MT_RSMB_NOP"/>
    <property type="match status" value="1"/>
</dbReference>
<evidence type="ECO:0000256" key="6">
    <source>
        <dbReference type="ARBA" id="ARBA00023128"/>
    </source>
</evidence>
<sequence>MLTMFSRGLLRANLVAARRHRKERYSSARSQKESTSERKLQKQICQIVLNHFEKQYSEELGGAWNSVRNVLTTPQYWQYAVLLNKFSCSSEMESYLCLKNYRLLFTRPSSSFPQSLKCYISDTPGKFPAQKHKDGQLKPYYLLNAASLLAVLALEVKDGENVLDMCAAPGGKSIATLQYACPGLLQSNEYDNLRFHWLKQTLESFIPESLMSLITVSLNDGREIGNLQPEKFDKILVDAPCSNDRSWLFSSDTQRATLHLAQRKLLSAVQIQLLRSAIKALRPGGYLVYSTCTLSKAENNDVINHILDSCSNVLPVDLHTLLTSVSKEFSFAANVQQHELLVLPERGKAWGPMYISKLK</sequence>
<feature type="binding site" evidence="7">
    <location>
        <position position="238"/>
    </location>
    <ligand>
        <name>S-adenosyl-L-methionine</name>
        <dbReference type="ChEBI" id="CHEBI:59789"/>
    </ligand>
</feature>
<organism evidence="9 10">
    <name type="scientific">Naja naja</name>
    <name type="common">Indian cobra</name>
    <dbReference type="NCBI Taxonomy" id="35670"/>
    <lineage>
        <taxon>Eukaryota</taxon>
        <taxon>Metazoa</taxon>
        <taxon>Chordata</taxon>
        <taxon>Craniata</taxon>
        <taxon>Vertebrata</taxon>
        <taxon>Euteleostomi</taxon>
        <taxon>Lepidosauria</taxon>
        <taxon>Squamata</taxon>
        <taxon>Bifurcata</taxon>
        <taxon>Unidentata</taxon>
        <taxon>Episquamata</taxon>
        <taxon>Toxicofera</taxon>
        <taxon>Serpentes</taxon>
        <taxon>Colubroidea</taxon>
        <taxon>Elapidae</taxon>
        <taxon>Elapinae</taxon>
        <taxon>Naja</taxon>
    </lineage>
</organism>
<dbReference type="Ensembl" id="ENSNNAT00000009747.1">
    <property type="protein sequence ID" value="ENSNNAP00000009294.1"/>
    <property type="gene ID" value="ENSNNAG00000006240.1"/>
</dbReference>
<dbReference type="GO" id="GO:0002127">
    <property type="term" value="P:tRNA wobble base cytosine methylation"/>
    <property type="evidence" value="ECO:0007669"/>
    <property type="project" value="Ensembl"/>
</dbReference>